<dbReference type="EMBL" id="PIPX01000001">
    <property type="protein sequence ID" value="RUO56853.1"/>
    <property type="molecule type" value="Genomic_DNA"/>
</dbReference>
<dbReference type="OrthoDB" id="5772815at2"/>
<feature type="chain" id="PRO_5019055882" description="DUF4168 domain-containing protein" evidence="2">
    <location>
        <begin position="25"/>
        <end position="128"/>
    </location>
</feature>
<dbReference type="InterPro" id="IPR025433">
    <property type="entry name" value="DUF4168"/>
</dbReference>
<proteinExistence type="predicted"/>
<sequence length="128" mass="13951">MKLQVPTVIAAAVFAAFATTAATAAPVAQQAAQGQAMQQQQPQVEITDALLEKFVVAMSDVQKVSQKYSDQFQNAENAEEAQAIQQKAQEEMLAAVNDAGLSPDEYNAVIQRVQQDPELQQRLQEMTE</sequence>
<evidence type="ECO:0000313" key="4">
    <source>
        <dbReference type="EMBL" id="RUO56853.1"/>
    </source>
</evidence>
<evidence type="ECO:0000259" key="3">
    <source>
        <dbReference type="Pfam" id="PF13767"/>
    </source>
</evidence>
<dbReference type="Pfam" id="PF13767">
    <property type="entry name" value="DUF4168"/>
    <property type="match status" value="1"/>
</dbReference>
<name>A0A432Y7D1_9GAMM</name>
<feature type="signal peptide" evidence="2">
    <location>
        <begin position="1"/>
        <end position="24"/>
    </location>
</feature>
<keyword evidence="5" id="KW-1185">Reference proteome</keyword>
<protein>
    <recommendedName>
        <fullName evidence="3">DUF4168 domain-containing protein</fullName>
    </recommendedName>
</protein>
<gene>
    <name evidence="4" type="ORF">CWI70_08995</name>
</gene>
<keyword evidence="1" id="KW-0175">Coiled coil</keyword>
<evidence type="ECO:0000256" key="2">
    <source>
        <dbReference type="SAM" id="SignalP"/>
    </source>
</evidence>
<accession>A0A432Y7D1</accession>
<dbReference type="Proteomes" id="UP000287649">
    <property type="component" value="Unassembled WGS sequence"/>
</dbReference>
<dbReference type="RefSeq" id="WP_126772512.1">
    <property type="nucleotide sequence ID" value="NZ_PIPX01000001.1"/>
</dbReference>
<organism evidence="4 5">
    <name type="scientific">Pseudidiomarina homiensis</name>
    <dbReference type="NCBI Taxonomy" id="364198"/>
    <lineage>
        <taxon>Bacteria</taxon>
        <taxon>Pseudomonadati</taxon>
        <taxon>Pseudomonadota</taxon>
        <taxon>Gammaproteobacteria</taxon>
        <taxon>Alteromonadales</taxon>
        <taxon>Idiomarinaceae</taxon>
        <taxon>Pseudidiomarina</taxon>
    </lineage>
</organism>
<evidence type="ECO:0000256" key="1">
    <source>
        <dbReference type="SAM" id="Coils"/>
    </source>
</evidence>
<evidence type="ECO:0000313" key="5">
    <source>
        <dbReference type="Proteomes" id="UP000287649"/>
    </source>
</evidence>
<comment type="caution">
    <text evidence="4">The sequence shown here is derived from an EMBL/GenBank/DDBJ whole genome shotgun (WGS) entry which is preliminary data.</text>
</comment>
<keyword evidence="2" id="KW-0732">Signal</keyword>
<feature type="coiled-coil region" evidence="1">
    <location>
        <begin position="61"/>
        <end position="98"/>
    </location>
</feature>
<dbReference type="AlphaFoldDB" id="A0A432Y7D1"/>
<feature type="domain" description="DUF4168" evidence="3">
    <location>
        <begin position="48"/>
        <end position="122"/>
    </location>
</feature>
<reference evidence="5" key="1">
    <citation type="journal article" date="2018" name="Front. Microbiol.">
        <title>Genome-Based Analysis Reveals the Taxonomy and Diversity of the Family Idiomarinaceae.</title>
        <authorList>
            <person name="Liu Y."/>
            <person name="Lai Q."/>
            <person name="Shao Z."/>
        </authorList>
    </citation>
    <scope>NUCLEOTIDE SEQUENCE [LARGE SCALE GENOMIC DNA]</scope>
    <source>
        <strain evidence="5">PO-M2</strain>
    </source>
</reference>